<proteinExistence type="predicted"/>
<evidence type="ECO:0000313" key="2">
    <source>
        <dbReference type="EMBL" id="MBO8416817.1"/>
    </source>
</evidence>
<evidence type="ECO:0008006" key="4">
    <source>
        <dbReference type="Google" id="ProtNLM"/>
    </source>
</evidence>
<feature type="chain" id="PRO_5039241497" description="FlgO domain-containing protein" evidence="1">
    <location>
        <begin position="24"/>
        <end position="307"/>
    </location>
</feature>
<comment type="caution">
    <text evidence="2">The sequence shown here is derived from an EMBL/GenBank/DDBJ whole genome shotgun (WGS) entry which is preliminary data.</text>
</comment>
<accession>A0A9D9DEU6</accession>
<gene>
    <name evidence="2" type="ORF">IAB19_10595</name>
</gene>
<dbReference type="AlphaFoldDB" id="A0A9D9DEU6"/>
<organism evidence="2 3">
    <name type="scientific">Candidatus Avisuccinivibrio stercorigallinarum</name>
    <dbReference type="NCBI Taxonomy" id="2840704"/>
    <lineage>
        <taxon>Bacteria</taxon>
        <taxon>Pseudomonadati</taxon>
        <taxon>Pseudomonadota</taxon>
        <taxon>Gammaproteobacteria</taxon>
        <taxon>Aeromonadales</taxon>
        <taxon>Succinivibrionaceae</taxon>
        <taxon>Succinivibrionaceae incertae sedis</taxon>
        <taxon>Candidatus Avisuccinivibrio</taxon>
    </lineage>
</organism>
<protein>
    <recommendedName>
        <fullName evidence="4">FlgO domain-containing protein</fullName>
    </recommendedName>
</protein>
<sequence>MQRTLLCAALGAALFGLNGCALNDIFAQNESAAPAPVESAAPLPPKADELNQTPVLTEDDKAASISHAPQGSALELDPVDIRGSAAGQAQGQQTLNSVEPSDSEILLGSIGGDDGADALENSAAQGNVEILRAPEPERPAGVGAVLPDYASGSNAGGSCDFALHSAMVKTGVEQAAALVSRLKVEPGLVYVAPTIIPDAFLDCSTDLSAQLSQALREHSNFEAAAAADMQNVTQAISQNSGSASTLPLMIRTLRANNVPYLLVSSLRQLGSDGAALVLRFVRVSDGITLTQSFSKLDLNPADNHTLQ</sequence>
<keyword evidence="1" id="KW-0732">Signal</keyword>
<feature type="signal peptide" evidence="1">
    <location>
        <begin position="1"/>
        <end position="23"/>
    </location>
</feature>
<evidence type="ECO:0000313" key="3">
    <source>
        <dbReference type="Proteomes" id="UP000823631"/>
    </source>
</evidence>
<evidence type="ECO:0000256" key="1">
    <source>
        <dbReference type="SAM" id="SignalP"/>
    </source>
</evidence>
<reference evidence="2" key="1">
    <citation type="submission" date="2020-10" db="EMBL/GenBank/DDBJ databases">
        <authorList>
            <person name="Gilroy R."/>
        </authorList>
    </citation>
    <scope>NUCLEOTIDE SEQUENCE</scope>
    <source>
        <strain evidence="2">17213</strain>
    </source>
</reference>
<reference evidence="2" key="2">
    <citation type="journal article" date="2021" name="PeerJ">
        <title>Extensive microbial diversity within the chicken gut microbiome revealed by metagenomics and culture.</title>
        <authorList>
            <person name="Gilroy R."/>
            <person name="Ravi A."/>
            <person name="Getino M."/>
            <person name="Pursley I."/>
            <person name="Horton D.L."/>
            <person name="Alikhan N.F."/>
            <person name="Baker D."/>
            <person name="Gharbi K."/>
            <person name="Hall N."/>
            <person name="Watson M."/>
            <person name="Adriaenssens E.M."/>
            <person name="Foster-Nyarko E."/>
            <person name="Jarju S."/>
            <person name="Secka A."/>
            <person name="Antonio M."/>
            <person name="Oren A."/>
            <person name="Chaudhuri R.R."/>
            <person name="La Ragione R."/>
            <person name="Hildebrand F."/>
            <person name="Pallen M.J."/>
        </authorList>
    </citation>
    <scope>NUCLEOTIDE SEQUENCE</scope>
    <source>
        <strain evidence="2">17213</strain>
    </source>
</reference>
<name>A0A9D9DEU6_9GAMM</name>
<dbReference type="EMBL" id="JADINH010000212">
    <property type="protein sequence ID" value="MBO8416817.1"/>
    <property type="molecule type" value="Genomic_DNA"/>
</dbReference>
<dbReference type="Proteomes" id="UP000823631">
    <property type="component" value="Unassembled WGS sequence"/>
</dbReference>